<evidence type="ECO:0000313" key="6">
    <source>
        <dbReference type="EMBL" id="MBC2396753.1"/>
    </source>
</evidence>
<dbReference type="Pfam" id="PF04191">
    <property type="entry name" value="PEMT"/>
    <property type="match status" value="1"/>
</dbReference>
<dbReference type="Gene3D" id="1.20.120.1630">
    <property type="match status" value="1"/>
</dbReference>
<evidence type="ECO:0000256" key="5">
    <source>
        <dbReference type="SAM" id="Phobius"/>
    </source>
</evidence>
<proteinExistence type="predicted"/>
<keyword evidence="4 5" id="KW-0472">Membrane</keyword>
<dbReference type="AlphaFoldDB" id="A0A923EAF0"/>
<reference evidence="6 7" key="1">
    <citation type="submission" date="2020-04" db="EMBL/GenBank/DDBJ databases">
        <title>Genomic insights into acetone-butanol-ethanol (ABE) fermentation by sequencing solventogenic clostridia strains.</title>
        <authorList>
            <person name="Brown S."/>
        </authorList>
    </citation>
    <scope>NUCLEOTIDE SEQUENCE [LARGE SCALE GENOMIC DNA]</scope>
    <source>
        <strain evidence="6 7">DJ011</strain>
    </source>
</reference>
<evidence type="ECO:0000256" key="2">
    <source>
        <dbReference type="ARBA" id="ARBA00022692"/>
    </source>
</evidence>
<keyword evidence="7" id="KW-1185">Reference proteome</keyword>
<evidence type="ECO:0000256" key="3">
    <source>
        <dbReference type="ARBA" id="ARBA00022989"/>
    </source>
</evidence>
<feature type="transmembrane region" description="Helical" evidence="5">
    <location>
        <begin position="140"/>
        <end position="167"/>
    </location>
</feature>
<gene>
    <name evidence="6" type="ORF">HGG79_03015</name>
</gene>
<dbReference type="RefSeq" id="WP_035146533.1">
    <property type="nucleotide sequence ID" value="NZ_JAAZWO010000003.1"/>
</dbReference>
<dbReference type="PANTHER" id="PTHR43847">
    <property type="entry name" value="BLL3993 PROTEIN"/>
    <property type="match status" value="1"/>
</dbReference>
<evidence type="ECO:0000256" key="4">
    <source>
        <dbReference type="ARBA" id="ARBA00023136"/>
    </source>
</evidence>
<keyword evidence="3 5" id="KW-1133">Transmembrane helix</keyword>
<feature type="transmembrane region" description="Helical" evidence="5">
    <location>
        <begin position="54"/>
        <end position="71"/>
    </location>
</feature>
<sequence>MYLFGDTYFETLILKNTFQGVFLFFIISELLMWIDIKFNNRKNMGSKQRYDKGSYFLIVLGFCSIIALNPICRRIFSNLLPIWCFWIGTIFIMLGVFLRAYSIYTLGKFFTLSVQVNSEQKIIQIGPYKYLRHPSYSGSILSLIGTSLCFRSIMGIIVTLTIIAIIYGNRIAIEEKILENSFGTIYKEYERNTSKIIPFIW</sequence>
<keyword evidence="2 5" id="KW-0812">Transmembrane</keyword>
<accession>A0A923EAF0</accession>
<organism evidence="6 7">
    <name type="scientific">Clostridium tetanomorphum</name>
    <dbReference type="NCBI Taxonomy" id="1553"/>
    <lineage>
        <taxon>Bacteria</taxon>
        <taxon>Bacillati</taxon>
        <taxon>Bacillota</taxon>
        <taxon>Clostridia</taxon>
        <taxon>Eubacteriales</taxon>
        <taxon>Clostridiaceae</taxon>
        <taxon>Clostridium</taxon>
    </lineage>
</organism>
<feature type="transmembrane region" description="Helical" evidence="5">
    <location>
        <begin position="83"/>
        <end position="104"/>
    </location>
</feature>
<evidence type="ECO:0000256" key="1">
    <source>
        <dbReference type="ARBA" id="ARBA00004127"/>
    </source>
</evidence>
<name>A0A923EAF0_CLOTT</name>
<dbReference type="GO" id="GO:0012505">
    <property type="term" value="C:endomembrane system"/>
    <property type="evidence" value="ECO:0007669"/>
    <property type="project" value="UniProtKB-SubCell"/>
</dbReference>
<dbReference type="PANTHER" id="PTHR43847:SF1">
    <property type="entry name" value="BLL3993 PROTEIN"/>
    <property type="match status" value="1"/>
</dbReference>
<feature type="transmembrane region" description="Helical" evidence="5">
    <location>
        <begin position="12"/>
        <end position="34"/>
    </location>
</feature>
<dbReference type="InterPro" id="IPR007318">
    <property type="entry name" value="Phopholipid_MeTrfase"/>
</dbReference>
<dbReference type="EMBL" id="JAAZWO010000003">
    <property type="protein sequence ID" value="MBC2396753.1"/>
    <property type="molecule type" value="Genomic_DNA"/>
</dbReference>
<evidence type="ECO:0000313" key="7">
    <source>
        <dbReference type="Proteomes" id="UP000563151"/>
    </source>
</evidence>
<protein>
    <submittedName>
        <fullName evidence="6">Isoprenylcysteine carboxylmethyltransferase family protein</fullName>
    </submittedName>
</protein>
<dbReference type="Proteomes" id="UP000563151">
    <property type="component" value="Unassembled WGS sequence"/>
</dbReference>
<dbReference type="InterPro" id="IPR052527">
    <property type="entry name" value="Metal_cation-efflux_comp"/>
</dbReference>
<comment type="subcellular location">
    <subcellularLocation>
        <location evidence="1">Endomembrane system</location>
        <topology evidence="1">Multi-pass membrane protein</topology>
    </subcellularLocation>
</comment>
<comment type="caution">
    <text evidence="6">The sequence shown here is derived from an EMBL/GenBank/DDBJ whole genome shotgun (WGS) entry which is preliminary data.</text>
</comment>